<evidence type="ECO:0000313" key="1">
    <source>
        <dbReference type="EMBL" id="KAG0478149.1"/>
    </source>
</evidence>
<reference evidence="1 2" key="1">
    <citation type="journal article" date="2020" name="Nat. Food">
        <title>A phased Vanilla planifolia genome enables genetic improvement of flavour and production.</title>
        <authorList>
            <person name="Hasing T."/>
            <person name="Tang H."/>
            <person name="Brym M."/>
            <person name="Khazi F."/>
            <person name="Huang T."/>
            <person name="Chambers A.H."/>
        </authorList>
    </citation>
    <scope>NUCLEOTIDE SEQUENCE [LARGE SCALE GENOMIC DNA]</scope>
    <source>
        <tissue evidence="1">Leaf</tissue>
    </source>
</reference>
<proteinExistence type="predicted"/>
<dbReference type="AlphaFoldDB" id="A0A835UW85"/>
<protein>
    <submittedName>
        <fullName evidence="1">Uncharacterized protein</fullName>
    </submittedName>
</protein>
<comment type="caution">
    <text evidence="1">The sequence shown here is derived from an EMBL/GenBank/DDBJ whole genome shotgun (WGS) entry which is preliminary data.</text>
</comment>
<name>A0A835UW85_VANPL</name>
<gene>
    <name evidence="1" type="ORF">HPP92_012868</name>
</gene>
<accession>A0A835UW85</accession>
<evidence type="ECO:0000313" key="2">
    <source>
        <dbReference type="Proteomes" id="UP000639772"/>
    </source>
</evidence>
<sequence length="74" mass="8610">MSHYNYRPNIKYIELFREAKLRECEVLPSSKGSKGIDGIIPTRFDFKDFNKKPSGNSSSSLQPILYVAFKQFFE</sequence>
<dbReference type="Proteomes" id="UP000639772">
    <property type="component" value="Chromosome 6"/>
</dbReference>
<dbReference type="EMBL" id="JADCNM010000006">
    <property type="protein sequence ID" value="KAG0478149.1"/>
    <property type="molecule type" value="Genomic_DNA"/>
</dbReference>
<organism evidence="1 2">
    <name type="scientific">Vanilla planifolia</name>
    <name type="common">Vanilla</name>
    <dbReference type="NCBI Taxonomy" id="51239"/>
    <lineage>
        <taxon>Eukaryota</taxon>
        <taxon>Viridiplantae</taxon>
        <taxon>Streptophyta</taxon>
        <taxon>Embryophyta</taxon>
        <taxon>Tracheophyta</taxon>
        <taxon>Spermatophyta</taxon>
        <taxon>Magnoliopsida</taxon>
        <taxon>Liliopsida</taxon>
        <taxon>Asparagales</taxon>
        <taxon>Orchidaceae</taxon>
        <taxon>Vanilloideae</taxon>
        <taxon>Vanilleae</taxon>
        <taxon>Vanilla</taxon>
    </lineage>
</organism>